<dbReference type="InterPro" id="IPR051289">
    <property type="entry name" value="LAGLIDADG_Endonuclease"/>
</dbReference>
<keyword evidence="2" id="KW-0255">Endonuclease</keyword>
<dbReference type="SUPFAM" id="SSF55608">
    <property type="entry name" value="Homing endonucleases"/>
    <property type="match status" value="2"/>
</dbReference>
<evidence type="ECO:0000259" key="1">
    <source>
        <dbReference type="Pfam" id="PF00961"/>
    </source>
</evidence>
<accession>A0A7U1BF70</accession>
<geneLocation type="mitochondrion" evidence="2"/>
<dbReference type="Pfam" id="PF00961">
    <property type="entry name" value="LAGLIDADG_1"/>
    <property type="match status" value="2"/>
</dbReference>
<gene>
    <name evidence="2" type="primary">cox1-i6</name>
</gene>
<keyword evidence="2" id="KW-0496">Mitochondrion</keyword>
<reference evidence="2" key="1">
    <citation type="submission" date="2020-08" db="EMBL/GenBank/DDBJ databases">
        <title>Mitochondrial genome sequences of powdery mildew pathogens.</title>
        <authorList>
            <person name="Zaccaron A."/>
            <person name="Stergiopoulos I."/>
        </authorList>
    </citation>
    <scope>NUCLEOTIDE SEQUENCE</scope>
    <source>
        <strain evidence="2">C</strain>
    </source>
</reference>
<feature type="domain" description="Homing endonuclease LAGLIDADG" evidence="1">
    <location>
        <begin position="246"/>
        <end position="346"/>
    </location>
</feature>
<sequence length="376" mass="44313">MVTSSLKMSENEMDYRGSKSTIWKSIVVKEQRVDGFLQKKFKNFSCIRYTLMGFEINYQVKIPFNQILQKRYSTSSNINNKLTPWCVTGFTDAEGCFCIRIRKDTRYKSGYNIVALFSISLNKKDLSVLRSLKSFFGEAGHIWKENNLGMYKYRIESIKQINDWILPHFDKYPLLTKKQSDYLLFRKVIELINAKKHFNTDNLKEFVSIMALINKGLTDDKLFRFNVIPVVKPVIEASKTFNPHWIAGFVSGDGCFMIKIRKTHNTITKHQVILAFKITQHSRDKLLMENLISYFNCGILEKYSQKPAFYLSVYKFLDNYEKILPFFNKYNVIGCKHEDFKTWAKVAELIKQKKHLEPLGLKEIFEYRTSMNKRRI</sequence>
<keyword evidence="2" id="KW-0540">Nuclease</keyword>
<dbReference type="InterPro" id="IPR004860">
    <property type="entry name" value="LAGLIDADG_dom"/>
</dbReference>
<name>A0A7U1BF70_UNCNE</name>
<dbReference type="FunFam" id="3.10.28.10:FF:000010">
    <property type="entry name" value="LAGLIDADG homing endonuclease I-LtrII"/>
    <property type="match status" value="1"/>
</dbReference>
<dbReference type="RefSeq" id="YP_010119097.1">
    <property type="nucleotide sequence ID" value="NC_056146.1"/>
</dbReference>
<dbReference type="GO" id="GO:0004519">
    <property type="term" value="F:endonuclease activity"/>
    <property type="evidence" value="ECO:0007669"/>
    <property type="project" value="UniProtKB-KW"/>
</dbReference>
<dbReference type="GO" id="GO:0005739">
    <property type="term" value="C:mitochondrion"/>
    <property type="evidence" value="ECO:0007669"/>
    <property type="project" value="UniProtKB-ARBA"/>
</dbReference>
<feature type="domain" description="Homing endonuclease LAGLIDADG" evidence="1">
    <location>
        <begin position="88"/>
        <end position="188"/>
    </location>
</feature>
<proteinExistence type="predicted"/>
<protein>
    <submittedName>
        <fullName evidence="2">LAGLIDADG endonuclease domain-containing protein</fullName>
    </submittedName>
</protein>
<evidence type="ECO:0000313" key="2">
    <source>
        <dbReference type="EMBL" id="QQY98208.1"/>
    </source>
</evidence>
<dbReference type="InterPro" id="IPR027434">
    <property type="entry name" value="Homing_endonucl"/>
</dbReference>
<dbReference type="AlphaFoldDB" id="A0A7U1BF70"/>
<dbReference type="EMBL" id="MT880588">
    <property type="protein sequence ID" value="QQY98208.1"/>
    <property type="molecule type" value="Genomic_DNA"/>
</dbReference>
<keyword evidence="2" id="KW-0378">Hydrolase</keyword>
<dbReference type="Gene3D" id="3.10.28.10">
    <property type="entry name" value="Homing endonucleases"/>
    <property type="match status" value="2"/>
</dbReference>
<dbReference type="PANTHER" id="PTHR36181">
    <property type="entry name" value="INTRON-ENCODED ENDONUCLEASE AI3-RELATED"/>
    <property type="match status" value="1"/>
</dbReference>
<dbReference type="GeneID" id="65320138"/>
<dbReference type="PANTHER" id="PTHR36181:SF4">
    <property type="entry name" value="LAGLIDADG ENDONUCLEASE"/>
    <property type="match status" value="1"/>
</dbReference>
<organism evidence="2">
    <name type="scientific">Uncinula necator</name>
    <name type="common">Grape powdery mildew</name>
    <dbReference type="NCBI Taxonomy" id="52586"/>
    <lineage>
        <taxon>Eukaryota</taxon>
        <taxon>Fungi</taxon>
        <taxon>Dikarya</taxon>
        <taxon>Ascomycota</taxon>
        <taxon>Pezizomycotina</taxon>
        <taxon>Leotiomycetes</taxon>
        <taxon>Erysiphales</taxon>
        <taxon>Erysiphaceae</taxon>
        <taxon>Erysiphe</taxon>
    </lineage>
</organism>